<evidence type="ECO:0000256" key="1">
    <source>
        <dbReference type="SAM" id="Phobius"/>
    </source>
</evidence>
<organism evidence="2 3">
    <name type="scientific">Triparma laevis f. inornata</name>
    <dbReference type="NCBI Taxonomy" id="1714386"/>
    <lineage>
        <taxon>Eukaryota</taxon>
        <taxon>Sar</taxon>
        <taxon>Stramenopiles</taxon>
        <taxon>Ochrophyta</taxon>
        <taxon>Bolidophyceae</taxon>
        <taxon>Parmales</taxon>
        <taxon>Triparmaceae</taxon>
        <taxon>Triparma</taxon>
    </lineage>
</organism>
<keyword evidence="1" id="KW-1133">Transmembrane helix</keyword>
<evidence type="ECO:0000313" key="2">
    <source>
        <dbReference type="EMBL" id="GMH68854.1"/>
    </source>
</evidence>
<keyword evidence="1" id="KW-0472">Membrane</keyword>
<feature type="transmembrane region" description="Helical" evidence="1">
    <location>
        <begin position="219"/>
        <end position="240"/>
    </location>
</feature>
<dbReference type="AlphaFoldDB" id="A0A9W7E5E3"/>
<feature type="transmembrane region" description="Helical" evidence="1">
    <location>
        <begin position="144"/>
        <end position="166"/>
    </location>
</feature>
<feature type="transmembrane region" description="Helical" evidence="1">
    <location>
        <begin position="73"/>
        <end position="92"/>
    </location>
</feature>
<reference evidence="3" key="1">
    <citation type="journal article" date="2023" name="Commun. Biol.">
        <title>Genome analysis of Parmales, the sister group of diatoms, reveals the evolutionary specialization of diatoms from phago-mixotrophs to photoautotrophs.</title>
        <authorList>
            <person name="Ban H."/>
            <person name="Sato S."/>
            <person name="Yoshikawa S."/>
            <person name="Yamada K."/>
            <person name="Nakamura Y."/>
            <person name="Ichinomiya M."/>
            <person name="Sato N."/>
            <person name="Blanc-Mathieu R."/>
            <person name="Endo H."/>
            <person name="Kuwata A."/>
            <person name="Ogata H."/>
        </authorList>
    </citation>
    <scope>NUCLEOTIDE SEQUENCE [LARGE SCALE GENOMIC DNA]</scope>
</reference>
<feature type="transmembrane region" description="Helical" evidence="1">
    <location>
        <begin position="267"/>
        <end position="285"/>
    </location>
</feature>
<keyword evidence="1" id="KW-0812">Transmembrane</keyword>
<name>A0A9W7E5E3_9STRA</name>
<gene>
    <name evidence="2" type="ORF">TL16_g05025</name>
</gene>
<protein>
    <submittedName>
        <fullName evidence="2">Uncharacterized protein</fullName>
    </submittedName>
</protein>
<feature type="transmembrane region" description="Helical" evidence="1">
    <location>
        <begin position="187"/>
        <end position="207"/>
    </location>
</feature>
<feature type="transmembrane region" description="Helical" evidence="1">
    <location>
        <begin position="112"/>
        <end position="138"/>
    </location>
</feature>
<comment type="caution">
    <text evidence="2">The sequence shown here is derived from an EMBL/GenBank/DDBJ whole genome shotgun (WGS) entry which is preliminary data.</text>
</comment>
<accession>A0A9W7E5E3</accession>
<dbReference type="Proteomes" id="UP001162640">
    <property type="component" value="Unassembled WGS sequence"/>
</dbReference>
<feature type="transmembrane region" description="Helical" evidence="1">
    <location>
        <begin position="305"/>
        <end position="322"/>
    </location>
</feature>
<sequence length="348" mass="37883">MPPSNPVVANFTTSLELWNYVCAEDKTLRDTDWKPWCDFPYVNSNWGVNATLGNCDLLYSETLDGSWYTTKCMIYLVTNACILCACIQHVKVMFEKKKAAKRKQLNASDISILCNCFAVTIHMLKCIDIAGLAGIWPYLLLKLFNGMIVLSLFKVVCSIIGTWVAIADGGKKKQVPGWIKKLEIATLSTVFFCEICLAVTEGVVINGTGGGAYSGTINAIKGTGVLIFGGIYGIICFKYANKISKQLSSGGQGNTNANAKMSRYMRCAMMGLFITMLYKALYFMMRIGKPVIYESVPCGTGKFDVLAVTYIVLCTIVAIAQNPNKIKGGKVSSSTATTTVSTMSSVDP</sequence>
<proteinExistence type="predicted"/>
<dbReference type="EMBL" id="BLQM01000143">
    <property type="protein sequence ID" value="GMH68854.1"/>
    <property type="molecule type" value="Genomic_DNA"/>
</dbReference>
<evidence type="ECO:0000313" key="3">
    <source>
        <dbReference type="Proteomes" id="UP001162640"/>
    </source>
</evidence>